<keyword evidence="3" id="KW-1185">Reference proteome</keyword>
<dbReference type="PANTHER" id="PTHR45967">
    <property type="entry name" value="G-BOX-BINDING FACTOR 3-RELATED"/>
    <property type="match status" value="1"/>
</dbReference>
<dbReference type="GeneID" id="104586912"/>
<feature type="region of interest" description="Disordered" evidence="2">
    <location>
        <begin position="300"/>
        <end position="320"/>
    </location>
</feature>
<feature type="coiled-coil region" evidence="1">
    <location>
        <begin position="130"/>
        <end position="171"/>
    </location>
</feature>
<gene>
    <name evidence="4" type="primary">LOC104586912</name>
</gene>
<dbReference type="InterPro" id="IPR044827">
    <property type="entry name" value="GBF-like"/>
</dbReference>
<evidence type="ECO:0000256" key="1">
    <source>
        <dbReference type="SAM" id="Coils"/>
    </source>
</evidence>
<feature type="region of interest" description="Disordered" evidence="2">
    <location>
        <begin position="83"/>
        <end position="120"/>
    </location>
</feature>
<feature type="compositionally biased region" description="Low complexity" evidence="2">
    <location>
        <begin position="24"/>
        <end position="41"/>
    </location>
</feature>
<dbReference type="GO" id="GO:0043565">
    <property type="term" value="F:sequence-specific DNA binding"/>
    <property type="evidence" value="ECO:0007669"/>
    <property type="project" value="InterPro"/>
</dbReference>
<feature type="region of interest" description="Disordered" evidence="2">
    <location>
        <begin position="332"/>
        <end position="368"/>
    </location>
</feature>
<keyword evidence="1" id="KW-0175">Coiled coil</keyword>
<feature type="compositionally biased region" description="Basic and acidic residues" evidence="2">
    <location>
        <begin position="305"/>
        <end position="320"/>
    </location>
</feature>
<dbReference type="AlphaFoldDB" id="A0A1U7Z6R8"/>
<feature type="region of interest" description="Disordered" evidence="2">
    <location>
        <begin position="1"/>
        <end position="52"/>
    </location>
</feature>
<name>A0A1U7Z6R8_NELNU</name>
<sequence>MAFQEGVHGKEIGSQRENSGVTGERCSGSCSSTMSSSAAAAEGEEEATFWGNESKCEVDRMVKIELDAARALADFVQLAQLESENPSGGSSGKWGNKRRRSRKRIKSESPARELGKDLENADTQISKAMCQELTRKAADLAWANENMKREKELVMKEYKLLKDRNEHLKAQMAKTVKAEVEGTPEKTASTNVEISAPSSSKLPLLLYNGPPFPPFIWPAIIQPLNPIQMQSAHATFLPDQVHLNSDLSSSSEQGTSQFLNGPRTPFYILPCPWFFPLPEHRNHLQPHPIKLFGSKDEQDNASIHAQHDRESLKELENVDNHDLSLNTSAKIDASSSMEAIPANNNPSKTSTGFPTDAGQTSGSHPQGMPLMPSPVSCVQHASTVKCENEFQPDSTSAEETASFTASHVGISLPERMFAPSMHLSKKLVDAAEARKRRKELTKLKNLHNKQLRLHC</sequence>
<feature type="compositionally biased region" description="Basic residues" evidence="2">
    <location>
        <begin position="95"/>
        <end position="105"/>
    </location>
</feature>
<dbReference type="Proteomes" id="UP000189703">
    <property type="component" value="Unplaced"/>
</dbReference>
<feature type="compositionally biased region" description="Basic and acidic residues" evidence="2">
    <location>
        <begin position="106"/>
        <end position="119"/>
    </location>
</feature>
<dbReference type="OrthoDB" id="1928614at2759"/>
<reference evidence="4" key="1">
    <citation type="submission" date="2025-08" db="UniProtKB">
        <authorList>
            <consortium name="RefSeq"/>
        </authorList>
    </citation>
    <scope>IDENTIFICATION</scope>
</reference>
<proteinExistence type="predicted"/>
<dbReference type="GO" id="GO:0003700">
    <property type="term" value="F:DNA-binding transcription factor activity"/>
    <property type="evidence" value="ECO:0007669"/>
    <property type="project" value="InterPro"/>
</dbReference>
<dbReference type="RefSeq" id="XP_010242605.1">
    <property type="nucleotide sequence ID" value="XM_010244303.2"/>
</dbReference>
<evidence type="ECO:0000313" key="3">
    <source>
        <dbReference type="Proteomes" id="UP000189703"/>
    </source>
</evidence>
<accession>A0A1U7Z6R8</accession>
<protein>
    <submittedName>
        <fullName evidence="4">Uncharacterized protein LOC104586912 isoform X2</fullName>
    </submittedName>
</protein>
<organism evidence="3 4">
    <name type="scientific">Nelumbo nucifera</name>
    <name type="common">Sacred lotus</name>
    <dbReference type="NCBI Taxonomy" id="4432"/>
    <lineage>
        <taxon>Eukaryota</taxon>
        <taxon>Viridiplantae</taxon>
        <taxon>Streptophyta</taxon>
        <taxon>Embryophyta</taxon>
        <taxon>Tracheophyta</taxon>
        <taxon>Spermatophyta</taxon>
        <taxon>Magnoliopsida</taxon>
        <taxon>Proteales</taxon>
        <taxon>Nelumbonaceae</taxon>
        <taxon>Nelumbo</taxon>
    </lineage>
</organism>
<dbReference type="PANTHER" id="PTHR45967:SF28">
    <property type="entry name" value="BASIC-LEUCINE ZIPPER (BZIP) TRANSCRIPTION FACTOR FAMILY PROTEIN"/>
    <property type="match status" value="1"/>
</dbReference>
<evidence type="ECO:0000256" key="2">
    <source>
        <dbReference type="SAM" id="MobiDB-lite"/>
    </source>
</evidence>
<evidence type="ECO:0000313" key="4">
    <source>
        <dbReference type="RefSeq" id="XP_010242605.1"/>
    </source>
</evidence>
<feature type="compositionally biased region" description="Polar residues" evidence="2">
    <location>
        <begin position="332"/>
        <end position="364"/>
    </location>
</feature>